<keyword evidence="2" id="KW-0472">Membrane</keyword>
<dbReference type="InterPro" id="IPR042229">
    <property type="entry name" value="Listeria/Bacterioides_rpt_sf"/>
</dbReference>
<name>A0ABT5UYI4_EUBLI</name>
<reference evidence="3 4" key="1">
    <citation type="submission" date="2023-02" db="EMBL/GenBank/DDBJ databases">
        <title>Comparative genome analysis of Eubacterium limosum species.</title>
        <authorList>
            <person name="Bak J.E."/>
        </authorList>
    </citation>
    <scope>NUCLEOTIDE SEQUENCE [LARGE SCALE GENOMIC DNA]</scope>
    <source>
        <strain evidence="3 4">KGMB01548</strain>
    </source>
</reference>
<dbReference type="EMBL" id="JAQSVD010000025">
    <property type="protein sequence ID" value="MDE1472896.1"/>
    <property type="molecule type" value="Genomic_DNA"/>
</dbReference>
<gene>
    <name evidence="3" type="ORF">PTZ04_21790</name>
</gene>
<evidence type="ECO:0000256" key="1">
    <source>
        <dbReference type="ARBA" id="ARBA00004196"/>
    </source>
</evidence>
<dbReference type="InterPro" id="IPR011050">
    <property type="entry name" value="Pectin_lyase_fold/virulence"/>
</dbReference>
<accession>A0ABT5UYI4</accession>
<organism evidence="3 4">
    <name type="scientific">Eubacterium limosum</name>
    <dbReference type="NCBI Taxonomy" id="1736"/>
    <lineage>
        <taxon>Bacteria</taxon>
        <taxon>Bacillati</taxon>
        <taxon>Bacillota</taxon>
        <taxon>Clostridia</taxon>
        <taxon>Eubacteriales</taxon>
        <taxon>Eubacteriaceae</taxon>
        <taxon>Eubacterium</taxon>
    </lineage>
</organism>
<feature type="non-terminal residue" evidence="3">
    <location>
        <position position="2093"/>
    </location>
</feature>
<keyword evidence="2" id="KW-0812">Transmembrane</keyword>
<comment type="caution">
    <text evidence="3">The sequence shown here is derived from an EMBL/GenBank/DDBJ whole genome shotgun (WGS) entry which is preliminary data.</text>
</comment>
<dbReference type="Pfam" id="PF09479">
    <property type="entry name" value="Flg_new"/>
    <property type="match status" value="20"/>
</dbReference>
<dbReference type="Proteomes" id="UP001215087">
    <property type="component" value="Unassembled WGS sequence"/>
</dbReference>
<evidence type="ECO:0000313" key="4">
    <source>
        <dbReference type="Proteomes" id="UP001215087"/>
    </source>
</evidence>
<comment type="subcellular location">
    <subcellularLocation>
        <location evidence="1">Cell envelope</location>
    </subcellularLocation>
</comment>
<keyword evidence="2" id="KW-1133">Transmembrane helix</keyword>
<evidence type="ECO:0000256" key="2">
    <source>
        <dbReference type="SAM" id="Phobius"/>
    </source>
</evidence>
<proteinExistence type="predicted"/>
<protein>
    <submittedName>
        <fullName evidence="3">InlB B-repeat-containing protein</fullName>
    </submittedName>
</protein>
<dbReference type="InterPro" id="IPR013378">
    <property type="entry name" value="InlB-like_B-rpt"/>
</dbReference>
<sequence length="2093" mass="225102">MMKKTNDTKLYKIYISLLMMVVMIFPIFLSTAVQAEIVAPENPIQVITAFNVSDEDLKSRNIALGTKAEQLGLPDSVLVDLEESDEMPERGVEVPLSWTSEPQYDKDTPGEYTFTASAGEEYVLADGLAAPSIKVVVEKEADNQESLIRQAQPLSNAEPYQISSAGSALDQTKYTTLKAAFDAINLDTAAQYTISLSSNDDMTGDGAAELTRENVKISINGNGHTILQGDHDSHISSIGIKNIDLEIDNIKLTALDKSLGGIAIPEGKVTIKNSTLLNMMSKLGTINANFENSSFQNMTGPIVSPGTYGIFKNVENTFTNCIFKDIYDISGDNFMFFNTSGDILFKNCTLENVGDIRHDRSYPMTIEDCTFKNTGRIFTWNNCTLNLKGTVLLDGTAIEMRNNAILNAEAGSDITIKNTTTSAIFGGNLSNINFSGANVKFENNGRNIRSRKPTSEEIAQYPNISAVRTSIVEKYYNYLHPLNNKDIAFTGGIDFPSYIPTYDPNKGSGTRYEDRDTREPDYKNVFYGTGAGYIVLDNTSDTHLKYSRVGYEFVSWNTKSDGTGHSYTAYDVAAIDADNNTFYAFWKAHQYTIKFDGNTADGGSTDDQTMTYDTAANLTANGYTKTGYTFTGWNTQPDGVGTAYSDGQNVKNLTTADGDMITLYAQWRANNYTIKYDGNAADSGSMSDQPMAFDVAANLTNNAYTRTGYTFTGWNTHADGSGTSYTNGESVKNLTNVEAGTVTLYAQWKPHQYTVKFDGNTADGGSTANQAMTYDTAVNLTTNGYTKTGYTFTGWNTQPDGGGTAYTNGESVKNLTAIEGDTVTLYAQWRANSYTIQFDGNTADGGDTANQVMTYDQATNLTANGYTKTGYTFAGWNTQSDGGGTAYTDGQNVVNLASVDGETVTLFAQWRANNYTIEFDGNTADGGDTADQSMTYDQAANLTVNGYTKTGYTFTGWNTQSDGGGSAYTDGQNVSNLTPEEGGTVTLFAQWRANNYTIQFDGNTADGGDTGNQVMTYDQAASLTANGYTKTGYTFAGWNTQSDGGGTTYTDKQNVTNLTSVEGESVTLFAQWRANSYTIQFDGNTADGGSTANQGMTYDQAANLSANGYTKTGYTFAGWNTQSDGGGTTYTDGQNVINLTSVDGETVTLFAQWRANSYTIQFDGNTADGGSTPNQNMTYDQAASMTANGYTKTGYTFMGWNTQPDGGGTAYTNGESVKNLTAIEGDTVTLYAQWRTNSYTIQFDGNTADGGSTSDQVMTYDQAANLTANGYTKTGYTFTGWNTQSDGGGTAYTDGQNVVNLTSVDGETVTLFAQWRANNYTIEFDGNTADGGDTADQSMTYDQAANLTVNGYTKTGYTFTGWNTQSDGGGSAYTDGQNVSNLTSVEAGKVTLYAQWRANSYTIQFDGNTADGGSTPVQSMVYDTADNLTANGYTKTGYTFTGWNTQSDGGGTAYTDGQNVTNLTSVEGETVTLFAQWRANSYTIQFDGNTADGGDTANQVMTYDQAASLTANGYTKTGYTFTGWNTQSDGGGTAYTDGQMVSNLTSEKKGSVTLYAQWRANNYTIQFNGNTADGGNTPEQSMTYDQAADLTANGYTKTGYTFAGWNTQSDGGGTTYTDGQNVINLTSVDGETVTLFAQWRANSYTIQFDGNTADGGDTANQVMTYDQAANLTANGYTKTGYTFAGWNTQSDGGGTTYTDGQNVINLTSVDGETVTLFAQWRANSYTIQFDGNTADGGDTANQVMTYDQAANLTANGYTKTGYTFAGWNTQSDGGGTTYADGQNVVNLTAVEGEKVTLYAQWHANSYTIQFDGNTADGGDTANQVMTYDQADNLAVNGYTKTGYTFAGWNTQSDGGGTAYTDEQNVTNLTSVDGETVTLFAQWRANSYTIQFDGNTADGGSTSDQVMTYDQTADLTANGYTKTGYTFTEWNTQPDGGGTTYTDGQNVSNLTSKEGDKVTLYAQWRANSYTIQFDGNTADGGNTPDQGMIYDQAADLTANGYTKTGYTFTGWNTQPDGGGTSYTDGQNVSNLTSVEGDTVTLYAQWRANSYTIQFDGNTADGGDTPDQGMTYDQAASLTVNGYTKTGYTFTGWNT</sequence>
<dbReference type="NCBIfam" id="TIGR02543">
    <property type="entry name" value="List_Bact_rpt"/>
    <property type="match status" value="16"/>
</dbReference>
<keyword evidence="4" id="KW-1185">Reference proteome</keyword>
<dbReference type="SUPFAM" id="SSF51126">
    <property type="entry name" value="Pectin lyase-like"/>
    <property type="match status" value="1"/>
</dbReference>
<dbReference type="Gene3D" id="2.60.40.4270">
    <property type="entry name" value="Listeria-Bacteroides repeat domain"/>
    <property type="match status" value="18"/>
</dbReference>
<feature type="transmembrane region" description="Helical" evidence="2">
    <location>
        <begin position="12"/>
        <end position="33"/>
    </location>
</feature>
<evidence type="ECO:0000313" key="3">
    <source>
        <dbReference type="EMBL" id="MDE1472896.1"/>
    </source>
</evidence>
<dbReference type="RefSeq" id="WP_274703084.1">
    <property type="nucleotide sequence ID" value="NZ_JAQSVD010000025.1"/>
</dbReference>